<dbReference type="InterPro" id="IPR013022">
    <property type="entry name" value="Xyl_isomerase-like_TIM-brl"/>
</dbReference>
<dbReference type="AlphaFoldDB" id="A0AAE3VF76"/>
<proteinExistence type="predicted"/>
<evidence type="ECO:0000313" key="2">
    <source>
        <dbReference type="EMBL" id="MDQ0289193.1"/>
    </source>
</evidence>
<dbReference type="RefSeq" id="WP_307260547.1">
    <property type="nucleotide sequence ID" value="NZ_JAUSVL010000001.1"/>
</dbReference>
<dbReference type="EMBL" id="JAUSVL010000001">
    <property type="protein sequence ID" value="MDQ0289193.1"/>
    <property type="molecule type" value="Genomic_DNA"/>
</dbReference>
<dbReference type="PANTHER" id="PTHR12110">
    <property type="entry name" value="HYDROXYPYRUVATE ISOMERASE"/>
    <property type="match status" value="1"/>
</dbReference>
<dbReference type="GO" id="GO:0016853">
    <property type="term" value="F:isomerase activity"/>
    <property type="evidence" value="ECO:0007669"/>
    <property type="project" value="UniProtKB-KW"/>
</dbReference>
<keyword evidence="2" id="KW-0413">Isomerase</keyword>
<evidence type="ECO:0000313" key="3">
    <source>
        <dbReference type="Proteomes" id="UP001238163"/>
    </source>
</evidence>
<accession>A0AAE3VF76</accession>
<protein>
    <submittedName>
        <fullName evidence="2">Sugar phosphate isomerase/epimerase</fullName>
    </submittedName>
</protein>
<keyword evidence="3" id="KW-1185">Reference proteome</keyword>
<dbReference type="SUPFAM" id="SSF51658">
    <property type="entry name" value="Xylose isomerase-like"/>
    <property type="match status" value="1"/>
</dbReference>
<sequence length="289" mass="32274">MHTAPLTCLFDFEHTNDKTRPYVMQEFAVNGVTNLVLTDTLISEIMKSPGFAKKLRDDLKNTGTRFVDAHAPFGVNEDLNVPIAEQRPIMLERLKLALRITADFGVDSIAVHVGNTPETFAAYSLDDLHAAIIRSLEELLPLAARLGVTIAIENIWFPTSTPEKLLDIIAHFRSEHLGICFDAGHANLMAVDRHFEVSAAINGWKRFGAVPYDDQILEKLLPEITTCHLHDNDGQNDQHLLPGRGTIDWQHCMALLKQAPRIKCFQSEVIPVRTNSSIADVCRTFLAMV</sequence>
<organism evidence="2 3">
    <name type="scientific">Oligosphaera ethanolica</name>
    <dbReference type="NCBI Taxonomy" id="760260"/>
    <lineage>
        <taxon>Bacteria</taxon>
        <taxon>Pseudomonadati</taxon>
        <taxon>Lentisphaerota</taxon>
        <taxon>Oligosphaeria</taxon>
        <taxon>Oligosphaerales</taxon>
        <taxon>Oligosphaeraceae</taxon>
        <taxon>Oligosphaera</taxon>
    </lineage>
</organism>
<comment type="caution">
    <text evidence="2">The sequence shown here is derived from an EMBL/GenBank/DDBJ whole genome shotgun (WGS) entry which is preliminary data.</text>
</comment>
<dbReference type="Proteomes" id="UP001238163">
    <property type="component" value="Unassembled WGS sequence"/>
</dbReference>
<dbReference type="Pfam" id="PF01261">
    <property type="entry name" value="AP_endonuc_2"/>
    <property type="match status" value="1"/>
</dbReference>
<gene>
    <name evidence="2" type="ORF">J3R75_001300</name>
</gene>
<reference evidence="2" key="1">
    <citation type="submission" date="2023-07" db="EMBL/GenBank/DDBJ databases">
        <title>Genomic Encyclopedia of Type Strains, Phase IV (KMG-IV): sequencing the most valuable type-strain genomes for metagenomic binning, comparative biology and taxonomic classification.</title>
        <authorList>
            <person name="Goeker M."/>
        </authorList>
    </citation>
    <scope>NUCLEOTIDE SEQUENCE</scope>
    <source>
        <strain evidence="2">DSM 24202</strain>
    </source>
</reference>
<feature type="domain" description="Xylose isomerase-like TIM barrel" evidence="1">
    <location>
        <begin position="52"/>
        <end position="259"/>
    </location>
</feature>
<dbReference type="InterPro" id="IPR036237">
    <property type="entry name" value="Xyl_isomerase-like_sf"/>
</dbReference>
<dbReference type="Gene3D" id="3.20.20.150">
    <property type="entry name" value="Divalent-metal-dependent TIM barrel enzymes"/>
    <property type="match status" value="1"/>
</dbReference>
<name>A0AAE3VF76_9BACT</name>
<evidence type="ECO:0000259" key="1">
    <source>
        <dbReference type="Pfam" id="PF01261"/>
    </source>
</evidence>
<dbReference type="InterPro" id="IPR050312">
    <property type="entry name" value="IolE/XylAMocC-like"/>
</dbReference>